<dbReference type="Proteomes" id="UP000664940">
    <property type="component" value="Unassembled WGS sequence"/>
</dbReference>
<accession>A0A834ANZ0</accession>
<proteinExistence type="predicted"/>
<evidence type="ECO:0000313" key="2">
    <source>
        <dbReference type="Proteomes" id="UP000664940"/>
    </source>
</evidence>
<protein>
    <submittedName>
        <fullName evidence="1">Uncharacterized protein</fullName>
    </submittedName>
</protein>
<dbReference type="AlphaFoldDB" id="A0A834ANZ0"/>
<comment type="caution">
    <text evidence="1">The sequence shown here is derived from an EMBL/GenBank/DDBJ whole genome shotgun (WGS) entry which is preliminary data.</text>
</comment>
<evidence type="ECO:0000313" key="1">
    <source>
        <dbReference type="EMBL" id="KAF6114583.1"/>
    </source>
</evidence>
<sequence length="133" mass="14975">MMMMITHKKTIIECFFCSRRFICIKLTDGCMAWTNLLKPSSRLSFSPPNPIPPSTFLLKASSGATDLIPGSELHLPEMRSTSQGPHDPMSVLSLRTLFCLSLCLSYSYFPLNVERSCVFPIWITSTADKLEHL</sequence>
<organism evidence="1 2">
    <name type="scientific">Phyllostomus discolor</name>
    <name type="common">pale spear-nosed bat</name>
    <dbReference type="NCBI Taxonomy" id="89673"/>
    <lineage>
        <taxon>Eukaryota</taxon>
        <taxon>Metazoa</taxon>
        <taxon>Chordata</taxon>
        <taxon>Craniata</taxon>
        <taxon>Vertebrata</taxon>
        <taxon>Euteleostomi</taxon>
        <taxon>Mammalia</taxon>
        <taxon>Eutheria</taxon>
        <taxon>Laurasiatheria</taxon>
        <taxon>Chiroptera</taxon>
        <taxon>Yangochiroptera</taxon>
        <taxon>Phyllostomidae</taxon>
        <taxon>Phyllostominae</taxon>
        <taxon>Phyllostomus</taxon>
    </lineage>
</organism>
<gene>
    <name evidence="1" type="ORF">HJG60_010548</name>
</gene>
<name>A0A834ANZ0_9CHIR</name>
<dbReference type="EMBL" id="JABVXQ010000004">
    <property type="protein sequence ID" value="KAF6114583.1"/>
    <property type="molecule type" value="Genomic_DNA"/>
</dbReference>
<reference evidence="1 2" key="1">
    <citation type="journal article" date="2020" name="Nature">
        <title>Six reference-quality genomes reveal evolution of bat adaptations.</title>
        <authorList>
            <person name="Jebb D."/>
            <person name="Huang Z."/>
            <person name="Pippel M."/>
            <person name="Hughes G.M."/>
            <person name="Lavrichenko K."/>
            <person name="Devanna P."/>
            <person name="Winkler S."/>
            <person name="Jermiin L.S."/>
            <person name="Skirmuntt E.C."/>
            <person name="Katzourakis A."/>
            <person name="Burkitt-Gray L."/>
            <person name="Ray D.A."/>
            <person name="Sullivan K.A.M."/>
            <person name="Roscito J.G."/>
            <person name="Kirilenko B.M."/>
            <person name="Davalos L.M."/>
            <person name="Corthals A.P."/>
            <person name="Power M.L."/>
            <person name="Jones G."/>
            <person name="Ransome R.D."/>
            <person name="Dechmann D.K.N."/>
            <person name="Locatelli A.G."/>
            <person name="Puechmaille S.J."/>
            <person name="Fedrigo O."/>
            <person name="Jarvis E.D."/>
            <person name="Hiller M."/>
            <person name="Vernes S.C."/>
            <person name="Myers E.W."/>
            <person name="Teeling E.C."/>
        </authorList>
    </citation>
    <scope>NUCLEOTIDE SEQUENCE [LARGE SCALE GENOMIC DNA]</scope>
    <source>
        <strain evidence="1">Bat1K_MPI-CBG_1</strain>
    </source>
</reference>